<accession>A0A1H2BK22</accession>
<dbReference type="AlphaFoldDB" id="A0A1H2BK22"/>
<dbReference type="CDD" id="cd20753">
    <property type="entry name" value="cyt_P460_Mc-like"/>
    <property type="match status" value="1"/>
</dbReference>
<evidence type="ECO:0000313" key="2">
    <source>
        <dbReference type="EMBL" id="SDT58494.1"/>
    </source>
</evidence>
<organism evidence="2 3">
    <name type="scientific">Bradyrhizobium canariense</name>
    <dbReference type="NCBI Taxonomy" id="255045"/>
    <lineage>
        <taxon>Bacteria</taxon>
        <taxon>Pseudomonadati</taxon>
        <taxon>Pseudomonadota</taxon>
        <taxon>Alphaproteobacteria</taxon>
        <taxon>Hyphomicrobiales</taxon>
        <taxon>Nitrobacteraceae</taxon>
        <taxon>Bradyrhizobium</taxon>
    </lineage>
</organism>
<gene>
    <name evidence="2" type="ORF">SAMN05444158_7260</name>
</gene>
<dbReference type="RefSeq" id="WP_146690728.1">
    <property type="nucleotide sequence ID" value="NZ_LT629750.1"/>
</dbReference>
<reference evidence="3" key="1">
    <citation type="submission" date="2016-10" db="EMBL/GenBank/DDBJ databases">
        <authorList>
            <person name="Varghese N."/>
            <person name="Submissions S."/>
        </authorList>
    </citation>
    <scope>NUCLEOTIDE SEQUENCE [LARGE SCALE GENOMIC DNA]</scope>
    <source>
        <strain evidence="3">GAS369</strain>
    </source>
</reference>
<evidence type="ECO:0000313" key="3">
    <source>
        <dbReference type="Proteomes" id="UP000243904"/>
    </source>
</evidence>
<dbReference type="Proteomes" id="UP000243904">
    <property type="component" value="Chromosome I"/>
</dbReference>
<evidence type="ECO:0000259" key="1">
    <source>
        <dbReference type="Pfam" id="PF16694"/>
    </source>
</evidence>
<name>A0A1H2BK22_9BRAD</name>
<dbReference type="Gene3D" id="3.50.70.20">
    <property type="entry name" value="Cytochrome P460"/>
    <property type="match status" value="1"/>
</dbReference>
<keyword evidence="3" id="KW-1185">Reference proteome</keyword>
<feature type="domain" description="Cytochrome P460" evidence="1">
    <location>
        <begin position="44"/>
        <end position="172"/>
    </location>
</feature>
<protein>
    <submittedName>
        <fullName evidence="2">Cytochrome P460</fullName>
    </submittedName>
</protein>
<dbReference type="Pfam" id="PF16694">
    <property type="entry name" value="Cytochrome_P460"/>
    <property type="match status" value="1"/>
</dbReference>
<proteinExistence type="predicted"/>
<dbReference type="InterPro" id="IPR032033">
    <property type="entry name" value="Cytochrome_P460"/>
</dbReference>
<sequence>MTRIASWLMVIVAAVLAVLGGKAISAQDKYTVQVPNGLSFSEFRGYEDWQAVAVSQTDEAIAVILANPVMIDAYRAGVPGNGQHFPDGSKIAKIHWSPKKSADAPAATTVPGTLHDVDFIERDSKKFPDTGGWGYAQFNYDATSDTFTPDGTGTDCGYACHTIVTAKDYIFTAYPKR</sequence>
<dbReference type="EMBL" id="LT629750">
    <property type="protein sequence ID" value="SDT58494.1"/>
    <property type="molecule type" value="Genomic_DNA"/>
</dbReference>
<dbReference type="InterPro" id="IPR038142">
    <property type="entry name" value="Cytochrome_P460_sp"/>
</dbReference>